<reference evidence="3 4" key="1">
    <citation type="submission" date="2020-08" db="EMBL/GenBank/DDBJ databases">
        <title>Genomic Encyclopedia of Type Strains, Phase III (KMG-III): the genomes of soil and plant-associated and newly described type strains.</title>
        <authorList>
            <person name="Whitman W."/>
        </authorList>
    </citation>
    <scope>NUCLEOTIDE SEQUENCE [LARGE SCALE GENOMIC DNA]</scope>
    <source>
        <strain evidence="3 4">CECT 8799</strain>
    </source>
</reference>
<dbReference type="PANTHER" id="PTHR35174">
    <property type="entry name" value="BLL7171 PROTEIN-RELATED"/>
    <property type="match status" value="1"/>
</dbReference>
<sequence length="187" mass="20012">MKYLGLVYPPESTALHLAPPLVAVALIAARDLNQAVQRALALLRLKNNIAVLRRIVPTAGQGFAGNTINEEIAMKYLCLVYSEEDKLHSMPDSPEDPECQAYAESVAASGRMLAAEALKPVSSATTVRMRGGVVSITDGPFAETKEQLAGFYLLDAQNLDEALEIAAGIPAARVGSVEVRPVRQLEV</sequence>
<dbReference type="Pfam" id="PF03795">
    <property type="entry name" value="YCII"/>
    <property type="match status" value="1"/>
</dbReference>
<protein>
    <recommendedName>
        <fullName evidence="2">YCII-related domain-containing protein</fullName>
    </recommendedName>
</protein>
<dbReference type="Gene3D" id="3.30.70.1060">
    <property type="entry name" value="Dimeric alpha+beta barrel"/>
    <property type="match status" value="1"/>
</dbReference>
<evidence type="ECO:0000313" key="3">
    <source>
        <dbReference type="EMBL" id="MBB3060676.1"/>
    </source>
</evidence>
<dbReference type="AlphaFoldDB" id="A0A7W4WAH2"/>
<evidence type="ECO:0000256" key="1">
    <source>
        <dbReference type="ARBA" id="ARBA00007689"/>
    </source>
</evidence>
<dbReference type="Proteomes" id="UP000535937">
    <property type="component" value="Unassembled WGS sequence"/>
</dbReference>
<accession>A0A7W4WAH2</accession>
<evidence type="ECO:0000313" key="4">
    <source>
        <dbReference type="Proteomes" id="UP000535937"/>
    </source>
</evidence>
<proteinExistence type="inferred from homology"/>
<dbReference type="SUPFAM" id="SSF54909">
    <property type="entry name" value="Dimeric alpha+beta barrel"/>
    <property type="match status" value="1"/>
</dbReference>
<dbReference type="PANTHER" id="PTHR35174:SF3">
    <property type="entry name" value="BLL7171 PROTEIN"/>
    <property type="match status" value="1"/>
</dbReference>
<evidence type="ECO:0000259" key="2">
    <source>
        <dbReference type="Pfam" id="PF03795"/>
    </source>
</evidence>
<gene>
    <name evidence="3" type="ORF">FHS09_001495</name>
</gene>
<organism evidence="3 4">
    <name type="scientific">Microbulbifer rhizosphaerae</name>
    <dbReference type="NCBI Taxonomy" id="1562603"/>
    <lineage>
        <taxon>Bacteria</taxon>
        <taxon>Pseudomonadati</taxon>
        <taxon>Pseudomonadota</taxon>
        <taxon>Gammaproteobacteria</taxon>
        <taxon>Cellvibrionales</taxon>
        <taxon>Microbulbiferaceae</taxon>
        <taxon>Microbulbifer</taxon>
    </lineage>
</organism>
<dbReference type="RefSeq" id="WP_343057432.1">
    <property type="nucleotide sequence ID" value="NZ_JACHWZ010000005.1"/>
</dbReference>
<comment type="caution">
    <text evidence="3">The sequence shown here is derived from an EMBL/GenBank/DDBJ whole genome shotgun (WGS) entry which is preliminary data.</text>
</comment>
<dbReference type="InterPro" id="IPR011008">
    <property type="entry name" value="Dimeric_a/b-barrel"/>
</dbReference>
<name>A0A7W4WAH2_9GAMM</name>
<dbReference type="InterPro" id="IPR005545">
    <property type="entry name" value="YCII"/>
</dbReference>
<comment type="similarity">
    <text evidence="1">Belongs to the YciI family.</text>
</comment>
<dbReference type="EMBL" id="JACHWZ010000005">
    <property type="protein sequence ID" value="MBB3060676.1"/>
    <property type="molecule type" value="Genomic_DNA"/>
</dbReference>
<feature type="domain" description="YCII-related" evidence="2">
    <location>
        <begin position="74"/>
        <end position="184"/>
    </location>
</feature>
<keyword evidence="4" id="KW-1185">Reference proteome</keyword>